<dbReference type="InterPro" id="IPR014352">
    <property type="entry name" value="FERM/acyl-CoA-bd_prot_sf"/>
</dbReference>
<protein>
    <submittedName>
        <fullName evidence="4">Acyl-CoA-binding protein</fullName>
    </submittedName>
</protein>
<comment type="caution">
    <text evidence="4">The sequence shown here is derived from an EMBL/GenBank/DDBJ whole genome shotgun (WGS) entry which is preliminary data.</text>
</comment>
<feature type="domain" description="ACB" evidence="3">
    <location>
        <begin position="5"/>
        <end position="86"/>
    </location>
</feature>
<keyword evidence="1" id="KW-0446">Lipid-binding</keyword>
<dbReference type="Gene3D" id="1.20.80.10">
    <property type="match status" value="1"/>
</dbReference>
<dbReference type="Pfam" id="PF00887">
    <property type="entry name" value="ACBP"/>
    <property type="match status" value="1"/>
</dbReference>
<evidence type="ECO:0000259" key="3">
    <source>
        <dbReference type="PROSITE" id="PS51228"/>
    </source>
</evidence>
<dbReference type="SUPFAM" id="SSF47027">
    <property type="entry name" value="Acyl-CoA binding protein"/>
    <property type="match status" value="1"/>
</dbReference>
<feature type="compositionally biased region" description="Polar residues" evidence="2">
    <location>
        <begin position="7"/>
        <end position="20"/>
    </location>
</feature>
<evidence type="ECO:0000256" key="1">
    <source>
        <dbReference type="ARBA" id="ARBA00023121"/>
    </source>
</evidence>
<dbReference type="RefSeq" id="WP_311592287.1">
    <property type="nucleotide sequence ID" value="NZ_JAVRHV010000001.1"/>
</dbReference>
<dbReference type="EMBL" id="JAVRHV010000001">
    <property type="protein sequence ID" value="MDT0552422.1"/>
    <property type="molecule type" value="Genomic_DNA"/>
</dbReference>
<dbReference type="InterPro" id="IPR000582">
    <property type="entry name" value="Acyl-CoA-binding_protein"/>
</dbReference>
<dbReference type="Proteomes" id="UP001252186">
    <property type="component" value="Unassembled WGS sequence"/>
</dbReference>
<dbReference type="PANTHER" id="PTHR23310:SF62">
    <property type="entry name" value="ACYL-COA BINDING PROTEIN 1, ISOFORM A"/>
    <property type="match status" value="1"/>
</dbReference>
<gene>
    <name evidence="4" type="ORF">RM519_04105</name>
</gene>
<name>A0ABU2Y3Y7_9FLAO</name>
<dbReference type="InterPro" id="IPR035984">
    <property type="entry name" value="Acyl-CoA-binding_sf"/>
</dbReference>
<organism evidence="4 5">
    <name type="scientific">Urechidicola vernalis</name>
    <dbReference type="NCBI Taxonomy" id="3075600"/>
    <lineage>
        <taxon>Bacteria</taxon>
        <taxon>Pseudomonadati</taxon>
        <taxon>Bacteroidota</taxon>
        <taxon>Flavobacteriia</taxon>
        <taxon>Flavobacteriales</taxon>
        <taxon>Flavobacteriaceae</taxon>
        <taxon>Urechidicola</taxon>
    </lineage>
</organism>
<keyword evidence="5" id="KW-1185">Reference proteome</keyword>
<reference evidence="4 5" key="1">
    <citation type="submission" date="2023-09" db="EMBL/GenBank/DDBJ databases">
        <authorList>
            <person name="Rey-Velasco X."/>
        </authorList>
    </citation>
    <scope>NUCLEOTIDE SEQUENCE [LARGE SCALE GENOMIC DNA]</scope>
    <source>
        <strain evidence="4 5">P050</strain>
    </source>
</reference>
<dbReference type="PANTHER" id="PTHR23310">
    <property type="entry name" value="ACYL-COA-BINDING PROTEIN, ACBP"/>
    <property type="match status" value="1"/>
</dbReference>
<evidence type="ECO:0000313" key="5">
    <source>
        <dbReference type="Proteomes" id="UP001252186"/>
    </source>
</evidence>
<evidence type="ECO:0000256" key="2">
    <source>
        <dbReference type="SAM" id="MobiDB-lite"/>
    </source>
</evidence>
<accession>A0ABU2Y3Y7</accession>
<sequence length="86" mass="10258">MKKDLNSRFNDAYQQASNTSEKLPQDVMLQFYAYYKQATRGNNYEQPSGNIELRNAFKINAWFQLNHLTEDEAKLEYIKLVKKYLK</sequence>
<evidence type="ECO:0000313" key="4">
    <source>
        <dbReference type="EMBL" id="MDT0552422.1"/>
    </source>
</evidence>
<feature type="region of interest" description="Disordered" evidence="2">
    <location>
        <begin position="1"/>
        <end position="20"/>
    </location>
</feature>
<dbReference type="PROSITE" id="PS51228">
    <property type="entry name" value="ACB_2"/>
    <property type="match status" value="1"/>
</dbReference>
<proteinExistence type="predicted"/>